<dbReference type="Pfam" id="PF00067">
    <property type="entry name" value="p450"/>
    <property type="match status" value="1"/>
</dbReference>
<dbReference type="AlphaFoldDB" id="B0FSU7"/>
<dbReference type="InterPro" id="IPR050196">
    <property type="entry name" value="Cytochrome_P450_Monoox"/>
</dbReference>
<feature type="transmembrane region" description="Helical" evidence="9">
    <location>
        <begin position="6"/>
        <end position="26"/>
    </location>
</feature>
<dbReference type="EMBL" id="EU349059">
    <property type="protein sequence ID" value="ABY59990.1"/>
    <property type="molecule type" value="Genomic_DNA"/>
</dbReference>
<dbReference type="GO" id="GO:0005506">
    <property type="term" value="F:iron ion binding"/>
    <property type="evidence" value="ECO:0007669"/>
    <property type="project" value="InterPro"/>
</dbReference>
<comment type="cofactor">
    <cofactor evidence="7">
        <name>heme</name>
        <dbReference type="ChEBI" id="CHEBI:30413"/>
    </cofactor>
</comment>
<name>B0FSU7_TETTH</name>
<evidence type="ECO:0000256" key="5">
    <source>
        <dbReference type="ARBA" id="ARBA00023004"/>
    </source>
</evidence>
<protein>
    <submittedName>
        <fullName evidence="10">Cytochrome P450 monooxygenase CYP5013D1</fullName>
    </submittedName>
</protein>
<sequence length="502" mass="58582">MVSYFALAGLAIVLYILYVFIINPYLQYRKYLKWGKGSFYPFVGVFYGAGLRVKQYKDVDHHLKHMYDDGSDPKIYVENNATGAIIKISDPEYIKEFVQLENKAYQKTTLLIDNIIRLVGQGIIFSEGPQWKKNRNVLSGVFHFEQLSKRVPSIEKITKEVYKRYIDSGNVKNVDVIELFQEITAEVVIQTFFSNISKDKSFYGMSLSVALSYLINSVGKQISTPFYFLFRTNFFKWGIRESDRKLNKQIKEFRQMIGDIINERIKEEEELEKRGEQTTKEDLVYYLKKNNLLGVLSLDEIISEFMTFYVAGMDTTGHLCGMAIWFLTQHPEIKKKLQEELDANTDYSQNGLLKLPYLNGVIQETQRLYGPAGQLFNRVALRDHMLKDIPIKKGTIVKPSPCSVHRHPKYFEDPHSFKPERWFNKNTVTPYTFIPFNAGPRNCIGQHLALIEARIMINYFMKTFDFESDPNFEMVLNYAFLIEPVDKLRINLKLKENPLIYQ</sequence>
<organism evidence="10">
    <name type="scientific">Tetrahymena thermophila</name>
    <dbReference type="NCBI Taxonomy" id="5911"/>
    <lineage>
        <taxon>Eukaryota</taxon>
        <taxon>Sar</taxon>
        <taxon>Alveolata</taxon>
        <taxon>Ciliophora</taxon>
        <taxon>Intramacronucleata</taxon>
        <taxon>Oligohymenophorea</taxon>
        <taxon>Hymenostomatida</taxon>
        <taxon>Tetrahymenina</taxon>
        <taxon>Tetrahymenidae</taxon>
        <taxon>Tetrahymena</taxon>
    </lineage>
</organism>
<dbReference type="InterPro" id="IPR017972">
    <property type="entry name" value="Cyt_P450_CS"/>
</dbReference>
<evidence type="ECO:0000313" key="10">
    <source>
        <dbReference type="EMBL" id="ABY59990.1"/>
    </source>
</evidence>
<proteinExistence type="inferred from homology"/>
<evidence type="ECO:0000256" key="1">
    <source>
        <dbReference type="ARBA" id="ARBA00010617"/>
    </source>
</evidence>
<evidence type="ECO:0000256" key="4">
    <source>
        <dbReference type="ARBA" id="ARBA00023002"/>
    </source>
</evidence>
<dbReference type="OMA" id="WKHQRRT"/>
<dbReference type="GO" id="GO:0004497">
    <property type="term" value="F:monooxygenase activity"/>
    <property type="evidence" value="ECO:0007669"/>
    <property type="project" value="UniProtKB-KW"/>
</dbReference>
<feature type="binding site" description="axial binding residue" evidence="7">
    <location>
        <position position="443"/>
    </location>
    <ligand>
        <name>heme</name>
        <dbReference type="ChEBI" id="CHEBI:30413"/>
    </ligand>
    <ligandPart>
        <name>Fe</name>
        <dbReference type="ChEBI" id="CHEBI:18248"/>
    </ligandPart>
</feature>
<dbReference type="PANTHER" id="PTHR24291">
    <property type="entry name" value="CYTOCHROME P450 FAMILY 4"/>
    <property type="match status" value="1"/>
</dbReference>
<dbReference type="InterPro" id="IPR002401">
    <property type="entry name" value="Cyt_P450_E_grp-I"/>
</dbReference>
<keyword evidence="9" id="KW-0812">Transmembrane</keyword>
<dbReference type="PROSITE" id="PS00086">
    <property type="entry name" value="CYTOCHROME_P450"/>
    <property type="match status" value="1"/>
</dbReference>
<keyword evidence="9" id="KW-0472">Membrane</keyword>
<dbReference type="CDD" id="cd20621">
    <property type="entry name" value="CYP5011A1-like"/>
    <property type="match status" value="1"/>
</dbReference>
<dbReference type="PRINTS" id="PR00385">
    <property type="entry name" value="P450"/>
</dbReference>
<dbReference type="SUPFAM" id="SSF48264">
    <property type="entry name" value="Cytochrome P450"/>
    <property type="match status" value="1"/>
</dbReference>
<dbReference type="GO" id="GO:0016705">
    <property type="term" value="F:oxidoreductase activity, acting on paired donors, with incorporation or reduction of molecular oxygen"/>
    <property type="evidence" value="ECO:0007669"/>
    <property type="project" value="InterPro"/>
</dbReference>
<dbReference type="PANTHER" id="PTHR24291:SF50">
    <property type="entry name" value="BIFUNCTIONAL ALBAFLAVENONE MONOOXYGENASE_TERPENE SYNTHASE"/>
    <property type="match status" value="1"/>
</dbReference>
<keyword evidence="4 8" id="KW-0560">Oxidoreductase</keyword>
<dbReference type="PRINTS" id="PR00463">
    <property type="entry name" value="EP450I"/>
</dbReference>
<keyword evidence="3 7" id="KW-0479">Metal-binding</keyword>
<keyword evidence="6 8" id="KW-0503">Monooxygenase</keyword>
<dbReference type="Gene3D" id="1.10.630.10">
    <property type="entry name" value="Cytochrome P450"/>
    <property type="match status" value="1"/>
</dbReference>
<dbReference type="InterPro" id="IPR036396">
    <property type="entry name" value="Cyt_P450_sf"/>
</dbReference>
<reference evidence="10" key="1">
    <citation type="journal article" date="2009" name="BMC Genomics">
        <title>Genome-wide identification and characterization of cytochrome P450 monooxygenase genes in the ciliate Tetrahymena thermophila.</title>
        <authorList>
            <person name="Fu C."/>
            <person name="Xiong J."/>
            <person name="Miao W."/>
        </authorList>
    </citation>
    <scope>NUCLEOTIDE SEQUENCE</scope>
    <source>
        <strain evidence="10">SB210</strain>
    </source>
</reference>
<gene>
    <name evidence="10" type="primary">CYP</name>
</gene>
<dbReference type="InterPro" id="IPR001128">
    <property type="entry name" value="Cyt_P450"/>
</dbReference>
<evidence type="ECO:0000256" key="2">
    <source>
        <dbReference type="ARBA" id="ARBA00022617"/>
    </source>
</evidence>
<comment type="similarity">
    <text evidence="1 8">Belongs to the cytochrome P450 family.</text>
</comment>
<keyword evidence="2 7" id="KW-0349">Heme</keyword>
<evidence type="ECO:0000256" key="6">
    <source>
        <dbReference type="ARBA" id="ARBA00023033"/>
    </source>
</evidence>
<evidence type="ECO:0000256" key="3">
    <source>
        <dbReference type="ARBA" id="ARBA00022723"/>
    </source>
</evidence>
<keyword evidence="5 7" id="KW-0408">Iron</keyword>
<keyword evidence="9" id="KW-1133">Transmembrane helix</keyword>
<evidence type="ECO:0000256" key="9">
    <source>
        <dbReference type="SAM" id="Phobius"/>
    </source>
</evidence>
<evidence type="ECO:0000256" key="8">
    <source>
        <dbReference type="RuleBase" id="RU000461"/>
    </source>
</evidence>
<accession>B0FSU7</accession>
<dbReference type="GO" id="GO:0020037">
    <property type="term" value="F:heme binding"/>
    <property type="evidence" value="ECO:0007669"/>
    <property type="project" value="InterPro"/>
</dbReference>
<evidence type="ECO:0000256" key="7">
    <source>
        <dbReference type="PIRSR" id="PIRSR602401-1"/>
    </source>
</evidence>